<feature type="region of interest" description="Disordered" evidence="1">
    <location>
        <begin position="246"/>
        <end position="271"/>
    </location>
</feature>
<name>A0ABU3UB87_9ACTN</name>
<dbReference type="InterPro" id="IPR029063">
    <property type="entry name" value="SAM-dependent_MTases_sf"/>
</dbReference>
<dbReference type="CDD" id="cd02440">
    <property type="entry name" value="AdoMet_MTases"/>
    <property type="match status" value="1"/>
</dbReference>
<dbReference type="PANTHER" id="PTHR43591">
    <property type="entry name" value="METHYLTRANSFERASE"/>
    <property type="match status" value="1"/>
</dbReference>
<feature type="domain" description="Methyltransferase type 11" evidence="2">
    <location>
        <begin position="40"/>
        <end position="129"/>
    </location>
</feature>
<comment type="caution">
    <text evidence="3">The sequence shown here is derived from an EMBL/GenBank/DDBJ whole genome shotgun (WGS) entry which is preliminary data.</text>
</comment>
<evidence type="ECO:0000259" key="2">
    <source>
        <dbReference type="Pfam" id="PF08241"/>
    </source>
</evidence>
<reference evidence="3 4" key="1">
    <citation type="submission" date="2023-02" db="EMBL/GenBank/DDBJ databases">
        <authorList>
            <person name="Maleckis M."/>
        </authorList>
    </citation>
    <scope>NUCLEOTIDE SEQUENCE [LARGE SCALE GENOMIC DNA]</scope>
    <source>
        <strain evidence="3 4">P8-A2</strain>
    </source>
</reference>
<gene>
    <name evidence="3" type="ORF">PU648_01815</name>
</gene>
<dbReference type="Proteomes" id="UP001257627">
    <property type="component" value="Unassembled WGS sequence"/>
</dbReference>
<dbReference type="RefSeq" id="WP_143610741.1">
    <property type="nucleotide sequence ID" value="NZ_JAPEMK010000001.1"/>
</dbReference>
<dbReference type="Pfam" id="PF08241">
    <property type="entry name" value="Methyltransf_11"/>
    <property type="match status" value="1"/>
</dbReference>
<proteinExistence type="predicted"/>
<protein>
    <submittedName>
        <fullName evidence="3">Class I SAM-dependent methyltransferase</fullName>
    </submittedName>
</protein>
<evidence type="ECO:0000313" key="4">
    <source>
        <dbReference type="Proteomes" id="UP001257627"/>
    </source>
</evidence>
<accession>A0ABU3UB87</accession>
<dbReference type="SUPFAM" id="SSF53335">
    <property type="entry name" value="S-adenosyl-L-methionine-dependent methyltransferases"/>
    <property type="match status" value="1"/>
</dbReference>
<organism evidence="3 4">
    <name type="scientific">Streptomyces mirabilis</name>
    <dbReference type="NCBI Taxonomy" id="68239"/>
    <lineage>
        <taxon>Bacteria</taxon>
        <taxon>Bacillati</taxon>
        <taxon>Actinomycetota</taxon>
        <taxon>Actinomycetes</taxon>
        <taxon>Kitasatosporales</taxon>
        <taxon>Streptomycetaceae</taxon>
        <taxon>Streptomyces</taxon>
    </lineage>
</organism>
<dbReference type="EMBL" id="JARAKF010000001">
    <property type="protein sequence ID" value="MDU8991169.1"/>
    <property type="molecule type" value="Genomic_DNA"/>
</dbReference>
<keyword evidence="3" id="KW-0489">Methyltransferase</keyword>
<keyword evidence="4" id="KW-1185">Reference proteome</keyword>
<evidence type="ECO:0000256" key="1">
    <source>
        <dbReference type="SAM" id="MobiDB-lite"/>
    </source>
</evidence>
<dbReference type="Gene3D" id="3.40.50.150">
    <property type="entry name" value="Vaccinia Virus protein VP39"/>
    <property type="match status" value="1"/>
</dbReference>
<dbReference type="GO" id="GO:0032259">
    <property type="term" value="P:methylation"/>
    <property type="evidence" value="ECO:0007669"/>
    <property type="project" value="UniProtKB-KW"/>
</dbReference>
<sequence>MIDYDGEALDYDASRGGEPRAQATVEALDRLLPRGRCTVLDIACGTGIVTRRLLRPGRTVLGVDCSQGMLRLAARRVPGGVVQGDASGLPVASGSVDAVVIVWLLHLLLDPVPVLAEAARVLRPGGTLITTVDKDDAYFVPDSDIARVTAEARRQYAPRVPDHCARVLDWAARQGLVEAGETEFPGTGQGRSPRSWQEAIQAGRIPWAGPDRMTGVCDGLAALPDQDTARPDPLYRVLALKYFGEHTRRRDSPRPRSRPHDVSDPLPPGRA</sequence>
<feature type="compositionally biased region" description="Basic and acidic residues" evidence="1">
    <location>
        <begin position="246"/>
        <end position="263"/>
    </location>
</feature>
<dbReference type="InterPro" id="IPR013216">
    <property type="entry name" value="Methyltransf_11"/>
</dbReference>
<dbReference type="GO" id="GO:0008168">
    <property type="term" value="F:methyltransferase activity"/>
    <property type="evidence" value="ECO:0007669"/>
    <property type="project" value="UniProtKB-KW"/>
</dbReference>
<evidence type="ECO:0000313" key="3">
    <source>
        <dbReference type="EMBL" id="MDU8991169.1"/>
    </source>
</evidence>
<keyword evidence="3" id="KW-0808">Transferase</keyword>